<name>A0A133ULJ3_9EURY</name>
<protein>
    <recommendedName>
        <fullName evidence="4">Transposase</fullName>
    </recommendedName>
</protein>
<feature type="non-terminal residue" evidence="2">
    <location>
        <position position="1"/>
    </location>
</feature>
<evidence type="ECO:0000313" key="3">
    <source>
        <dbReference type="Proteomes" id="UP000070463"/>
    </source>
</evidence>
<dbReference type="AlphaFoldDB" id="A0A133ULJ3"/>
<dbReference type="EMBL" id="LHXR01000155">
    <property type="protein sequence ID" value="KXA95039.1"/>
    <property type="molecule type" value="Genomic_DNA"/>
</dbReference>
<organism evidence="2 3">
    <name type="scientific">candidate division MSBL1 archaeon SCGC-AAA259I09</name>
    <dbReference type="NCBI Taxonomy" id="1698267"/>
    <lineage>
        <taxon>Archaea</taxon>
        <taxon>Methanobacteriati</taxon>
        <taxon>Methanobacteriota</taxon>
        <taxon>candidate division MSBL1</taxon>
    </lineage>
</organism>
<feature type="region of interest" description="Disordered" evidence="1">
    <location>
        <begin position="34"/>
        <end position="68"/>
    </location>
</feature>
<evidence type="ECO:0008006" key="4">
    <source>
        <dbReference type="Google" id="ProtNLM"/>
    </source>
</evidence>
<keyword evidence="3" id="KW-1185">Reference proteome</keyword>
<accession>A0A133ULJ3</accession>
<reference evidence="2 3" key="1">
    <citation type="journal article" date="2016" name="Sci. Rep.">
        <title>Metabolic traits of an uncultured archaeal lineage -MSBL1- from brine pools of the Red Sea.</title>
        <authorList>
            <person name="Mwirichia R."/>
            <person name="Alam I."/>
            <person name="Rashid M."/>
            <person name="Vinu M."/>
            <person name="Ba-Alawi W."/>
            <person name="Anthony Kamau A."/>
            <person name="Kamanda Ngugi D."/>
            <person name="Goker M."/>
            <person name="Klenk H.P."/>
            <person name="Bajic V."/>
            <person name="Stingl U."/>
        </authorList>
    </citation>
    <scope>NUCLEOTIDE SEQUENCE [LARGE SCALE GENOMIC DNA]</scope>
    <source>
        <strain evidence="2">SCGC-AAA259I09</strain>
    </source>
</reference>
<comment type="caution">
    <text evidence="2">The sequence shown here is derived from an EMBL/GenBank/DDBJ whole genome shotgun (WGS) entry which is preliminary data.</text>
</comment>
<feature type="compositionally biased region" description="Polar residues" evidence="1">
    <location>
        <begin position="39"/>
        <end position="54"/>
    </location>
</feature>
<dbReference type="Proteomes" id="UP000070463">
    <property type="component" value="Unassembled WGS sequence"/>
</dbReference>
<gene>
    <name evidence="2" type="ORF">AKJ37_07090</name>
</gene>
<evidence type="ECO:0000256" key="1">
    <source>
        <dbReference type="SAM" id="MobiDB-lite"/>
    </source>
</evidence>
<evidence type="ECO:0000313" key="2">
    <source>
        <dbReference type="EMBL" id="KXA95039.1"/>
    </source>
</evidence>
<proteinExistence type="predicted"/>
<sequence length="68" mass="7083">CPRCGYEINADFNGAKNIFQRTKVALGNIPNVGAVSEPAHNSSEMVSTSEPTSGETEKGSPLLTNGTS</sequence>